<dbReference type="SUPFAM" id="SSF46689">
    <property type="entry name" value="Homeodomain-like"/>
    <property type="match status" value="1"/>
</dbReference>
<dbReference type="PANTHER" id="PTHR43479">
    <property type="entry name" value="ACREF/ENVCD OPERON REPRESSOR-RELATED"/>
    <property type="match status" value="1"/>
</dbReference>
<keyword evidence="5" id="KW-1185">Reference proteome</keyword>
<feature type="domain" description="HTH tetR-type" evidence="3">
    <location>
        <begin position="13"/>
        <end position="73"/>
    </location>
</feature>
<dbReference type="InterPro" id="IPR036271">
    <property type="entry name" value="Tet_transcr_reg_TetR-rel_C_sf"/>
</dbReference>
<accession>A0A518CJ97</accession>
<dbReference type="Proteomes" id="UP000317178">
    <property type="component" value="Chromosome"/>
</dbReference>
<dbReference type="PANTHER" id="PTHR43479:SF11">
    <property type="entry name" value="ACREF_ENVCD OPERON REPRESSOR-RELATED"/>
    <property type="match status" value="1"/>
</dbReference>
<feature type="DNA-binding region" description="H-T-H motif" evidence="2">
    <location>
        <begin position="36"/>
        <end position="55"/>
    </location>
</feature>
<dbReference type="EMBL" id="CP036281">
    <property type="protein sequence ID" value="QDU79309.1"/>
    <property type="molecule type" value="Genomic_DNA"/>
</dbReference>
<dbReference type="Gene3D" id="1.10.357.10">
    <property type="entry name" value="Tetracycline Repressor, domain 2"/>
    <property type="match status" value="1"/>
</dbReference>
<evidence type="ECO:0000313" key="4">
    <source>
        <dbReference type="EMBL" id="QDU79309.1"/>
    </source>
</evidence>
<dbReference type="Pfam" id="PF00440">
    <property type="entry name" value="TetR_N"/>
    <property type="match status" value="1"/>
</dbReference>
<reference evidence="4 5" key="1">
    <citation type="submission" date="2019-02" db="EMBL/GenBank/DDBJ databases">
        <title>Deep-cultivation of Planctomycetes and their phenomic and genomic characterization uncovers novel biology.</title>
        <authorList>
            <person name="Wiegand S."/>
            <person name="Jogler M."/>
            <person name="Boedeker C."/>
            <person name="Pinto D."/>
            <person name="Vollmers J."/>
            <person name="Rivas-Marin E."/>
            <person name="Kohn T."/>
            <person name="Peeters S.H."/>
            <person name="Heuer A."/>
            <person name="Rast P."/>
            <person name="Oberbeckmann S."/>
            <person name="Bunk B."/>
            <person name="Jeske O."/>
            <person name="Meyerdierks A."/>
            <person name="Storesund J.E."/>
            <person name="Kallscheuer N."/>
            <person name="Luecker S."/>
            <person name="Lage O.M."/>
            <person name="Pohl T."/>
            <person name="Merkel B.J."/>
            <person name="Hornburger P."/>
            <person name="Mueller R.-W."/>
            <person name="Bruemmer F."/>
            <person name="Labrenz M."/>
            <person name="Spormann A.M."/>
            <person name="Op den Camp H."/>
            <person name="Overmann J."/>
            <person name="Amann R."/>
            <person name="Jetten M.S.M."/>
            <person name="Mascher T."/>
            <person name="Medema M.H."/>
            <person name="Devos D.P."/>
            <person name="Kaster A.-K."/>
            <person name="Ovreas L."/>
            <person name="Rohde M."/>
            <person name="Galperin M.Y."/>
            <person name="Jogler C."/>
        </authorList>
    </citation>
    <scope>NUCLEOTIDE SEQUENCE [LARGE SCALE GENOMIC DNA]</scope>
    <source>
        <strain evidence="4 5">Pla110</strain>
    </source>
</reference>
<dbReference type="PROSITE" id="PS50977">
    <property type="entry name" value="HTH_TETR_2"/>
    <property type="match status" value="1"/>
</dbReference>
<dbReference type="SUPFAM" id="SSF48498">
    <property type="entry name" value="Tetracyclin repressor-like, C-terminal domain"/>
    <property type="match status" value="1"/>
</dbReference>
<dbReference type="InterPro" id="IPR050624">
    <property type="entry name" value="HTH-type_Tx_Regulator"/>
</dbReference>
<keyword evidence="1 2" id="KW-0238">DNA-binding</keyword>
<dbReference type="RefSeq" id="WP_144993812.1">
    <property type="nucleotide sequence ID" value="NZ_CP036281.1"/>
</dbReference>
<evidence type="ECO:0000256" key="2">
    <source>
        <dbReference type="PROSITE-ProRule" id="PRU00335"/>
    </source>
</evidence>
<dbReference type="InterPro" id="IPR001647">
    <property type="entry name" value="HTH_TetR"/>
</dbReference>
<dbReference type="GO" id="GO:0003677">
    <property type="term" value="F:DNA binding"/>
    <property type="evidence" value="ECO:0007669"/>
    <property type="project" value="UniProtKB-UniRule"/>
</dbReference>
<organism evidence="4 5">
    <name type="scientific">Polystyrenella longa</name>
    <dbReference type="NCBI Taxonomy" id="2528007"/>
    <lineage>
        <taxon>Bacteria</taxon>
        <taxon>Pseudomonadati</taxon>
        <taxon>Planctomycetota</taxon>
        <taxon>Planctomycetia</taxon>
        <taxon>Planctomycetales</taxon>
        <taxon>Planctomycetaceae</taxon>
        <taxon>Polystyrenella</taxon>
    </lineage>
</organism>
<name>A0A518CJ97_9PLAN</name>
<sequence>MIVNTKKLRPGTQRRRREILDAALECFLKQGVEGSSIEQIRKISGASHGSIYHLFESKNEIACTLFLEGVARYQEHMLERVQFAETAFEKIRAMIHTHLQYSHDNPQLSLYLSRMGLSDLIDTIEVQYHELRKQFVVEVFSEFKPFIKRGEILDVNETYLFAQITGPCSQLARAWVTRQTRIGDILDYTEQLAEHAWNSLKGDAGLSSRRPIPFD</sequence>
<dbReference type="PRINTS" id="PR00455">
    <property type="entry name" value="HTHTETR"/>
</dbReference>
<dbReference type="KEGG" id="plon:Pla110_10170"/>
<evidence type="ECO:0000256" key="1">
    <source>
        <dbReference type="ARBA" id="ARBA00023125"/>
    </source>
</evidence>
<evidence type="ECO:0000313" key="5">
    <source>
        <dbReference type="Proteomes" id="UP000317178"/>
    </source>
</evidence>
<dbReference type="OrthoDB" id="9812484at2"/>
<proteinExistence type="predicted"/>
<dbReference type="AlphaFoldDB" id="A0A518CJ97"/>
<dbReference type="InterPro" id="IPR009057">
    <property type="entry name" value="Homeodomain-like_sf"/>
</dbReference>
<gene>
    <name evidence="4" type="primary">fadR</name>
    <name evidence="4" type="ORF">Pla110_10170</name>
</gene>
<evidence type="ECO:0000259" key="3">
    <source>
        <dbReference type="PROSITE" id="PS50977"/>
    </source>
</evidence>
<protein>
    <submittedName>
        <fullName evidence="4">Fatty acid metabolism regulator protein</fullName>
    </submittedName>
</protein>